<dbReference type="PROSITE" id="PS50977">
    <property type="entry name" value="HTH_TETR_2"/>
    <property type="match status" value="1"/>
</dbReference>
<evidence type="ECO:0000256" key="5">
    <source>
        <dbReference type="PROSITE-ProRule" id="PRU00335"/>
    </source>
</evidence>
<dbReference type="SUPFAM" id="SSF46689">
    <property type="entry name" value="Homeodomain-like"/>
    <property type="match status" value="1"/>
</dbReference>
<dbReference type="PROSITE" id="PS01081">
    <property type="entry name" value="HTH_TETR_1"/>
    <property type="match status" value="1"/>
</dbReference>
<keyword evidence="3 5" id="KW-0238">DNA-binding</keyword>
<sequence length="206" mass="22163">MAGRPREFDRDQALNTAMTVFWERGYEGASMSTLVEALGLASARIYAAFGSKEALFREAVALYEAGEGGFADRAMQEEASARQAIERLLNDAARTYTKRGRPHGCLVVSAASSCAVENEPVADWLAEHRRQRTQSIIDRLHAAVQNGELRQDTDIAALGDLYGALLHGISVQARDGVSRARLQAMIGPAMLALDAAAASGKADAQR</sequence>
<organism evidence="7 8">
    <name type="scientific">Cupriavidus basilensis</name>
    <dbReference type="NCBI Taxonomy" id="68895"/>
    <lineage>
        <taxon>Bacteria</taxon>
        <taxon>Pseudomonadati</taxon>
        <taxon>Pseudomonadota</taxon>
        <taxon>Betaproteobacteria</taxon>
        <taxon>Burkholderiales</taxon>
        <taxon>Burkholderiaceae</taxon>
        <taxon>Cupriavidus</taxon>
    </lineage>
</organism>
<dbReference type="InterPro" id="IPR009057">
    <property type="entry name" value="Homeodomain-like_sf"/>
</dbReference>
<dbReference type="PANTHER" id="PTHR47506:SF1">
    <property type="entry name" value="HTH-TYPE TRANSCRIPTIONAL REGULATOR YJDC"/>
    <property type="match status" value="1"/>
</dbReference>
<dbReference type="Pfam" id="PF16925">
    <property type="entry name" value="TetR_C_13"/>
    <property type="match status" value="1"/>
</dbReference>
<keyword evidence="1" id="KW-0678">Repressor</keyword>
<dbReference type="Pfam" id="PF00440">
    <property type="entry name" value="TetR_N"/>
    <property type="match status" value="1"/>
</dbReference>
<evidence type="ECO:0000313" key="7">
    <source>
        <dbReference type="EMBL" id="QOT79010.1"/>
    </source>
</evidence>
<accession>A0A643FMJ6</accession>
<evidence type="ECO:0000259" key="6">
    <source>
        <dbReference type="PROSITE" id="PS50977"/>
    </source>
</evidence>
<evidence type="ECO:0000256" key="1">
    <source>
        <dbReference type="ARBA" id="ARBA00022491"/>
    </source>
</evidence>
<dbReference type="Gene3D" id="1.10.10.60">
    <property type="entry name" value="Homeodomain-like"/>
    <property type="match status" value="1"/>
</dbReference>
<evidence type="ECO:0000256" key="2">
    <source>
        <dbReference type="ARBA" id="ARBA00023015"/>
    </source>
</evidence>
<dbReference type="AlphaFoldDB" id="A0A643FMJ6"/>
<protein>
    <submittedName>
        <fullName evidence="7">TetR/AcrR family transcriptional regulator</fullName>
    </submittedName>
</protein>
<dbReference type="InterPro" id="IPR036271">
    <property type="entry name" value="Tet_transcr_reg_TetR-rel_C_sf"/>
</dbReference>
<dbReference type="Proteomes" id="UP000397656">
    <property type="component" value="Chromosome 2"/>
</dbReference>
<dbReference type="PANTHER" id="PTHR47506">
    <property type="entry name" value="TRANSCRIPTIONAL REGULATORY PROTEIN"/>
    <property type="match status" value="1"/>
</dbReference>
<keyword evidence="4" id="KW-0804">Transcription</keyword>
<evidence type="ECO:0000256" key="4">
    <source>
        <dbReference type="ARBA" id="ARBA00023163"/>
    </source>
</evidence>
<evidence type="ECO:0000313" key="8">
    <source>
        <dbReference type="Proteomes" id="UP000397656"/>
    </source>
</evidence>
<proteinExistence type="predicted"/>
<gene>
    <name evidence="7" type="ORF">F7R26_030000</name>
</gene>
<dbReference type="Gene3D" id="1.10.357.10">
    <property type="entry name" value="Tetracycline Repressor, domain 2"/>
    <property type="match status" value="1"/>
</dbReference>
<dbReference type="InterPro" id="IPR001647">
    <property type="entry name" value="HTH_TetR"/>
</dbReference>
<keyword evidence="2" id="KW-0805">Transcription regulation</keyword>
<dbReference type="EMBL" id="CP062804">
    <property type="protein sequence ID" value="QOT79010.1"/>
    <property type="molecule type" value="Genomic_DNA"/>
</dbReference>
<dbReference type="PRINTS" id="PR00455">
    <property type="entry name" value="HTHTETR"/>
</dbReference>
<dbReference type="InterPro" id="IPR023772">
    <property type="entry name" value="DNA-bd_HTH_TetR-type_CS"/>
</dbReference>
<dbReference type="InterPro" id="IPR011075">
    <property type="entry name" value="TetR_C"/>
</dbReference>
<reference evidence="7 8" key="1">
    <citation type="submission" date="2020-10" db="EMBL/GenBank/DDBJ databases">
        <title>Complete genome sequence of Cupriavidus basilensis CCUG 49340T.</title>
        <authorList>
            <person name="Salva-Serra F."/>
            <person name="Donoso R.A."/>
            <person name="Cho K.H."/>
            <person name="Yoo J.A."/>
            <person name="Lee K."/>
            <person name="Yoon S.-H."/>
            <person name="Perez-Pantoja D."/>
            <person name="Moore E.R.B."/>
        </authorList>
    </citation>
    <scope>NUCLEOTIDE SEQUENCE [LARGE SCALE GENOMIC DNA]</scope>
    <source>
        <strain evidence="8">CCUG 49340</strain>
    </source>
</reference>
<feature type="domain" description="HTH tetR-type" evidence="6">
    <location>
        <begin position="7"/>
        <end position="67"/>
    </location>
</feature>
<feature type="DNA-binding region" description="H-T-H motif" evidence="5">
    <location>
        <begin position="30"/>
        <end position="49"/>
    </location>
</feature>
<dbReference type="SUPFAM" id="SSF48498">
    <property type="entry name" value="Tetracyclin repressor-like, C-terminal domain"/>
    <property type="match status" value="1"/>
</dbReference>
<dbReference type="GO" id="GO:0003677">
    <property type="term" value="F:DNA binding"/>
    <property type="evidence" value="ECO:0007669"/>
    <property type="project" value="UniProtKB-UniRule"/>
</dbReference>
<name>A0A643FMJ6_9BURK</name>
<evidence type="ECO:0000256" key="3">
    <source>
        <dbReference type="ARBA" id="ARBA00023125"/>
    </source>
</evidence>